<keyword evidence="2" id="KW-0418">Kinase</keyword>
<evidence type="ECO:0000256" key="1">
    <source>
        <dbReference type="SAM" id="Phobius"/>
    </source>
</evidence>
<keyword evidence="1" id="KW-1133">Transmembrane helix</keyword>
<keyword evidence="1" id="KW-0472">Membrane</keyword>
<dbReference type="OrthoDB" id="3175606at2"/>
<keyword evidence="3" id="KW-1185">Reference proteome</keyword>
<dbReference type="Proteomes" id="UP000018769">
    <property type="component" value="Chromosome I"/>
</dbReference>
<dbReference type="GO" id="GO:0016301">
    <property type="term" value="F:kinase activity"/>
    <property type="evidence" value="ECO:0007669"/>
    <property type="project" value="UniProtKB-KW"/>
</dbReference>
<keyword evidence="1" id="KW-0812">Transmembrane</keyword>
<evidence type="ECO:0000313" key="3">
    <source>
        <dbReference type="Proteomes" id="UP000018769"/>
    </source>
</evidence>
<evidence type="ECO:0000313" key="2">
    <source>
        <dbReference type="EMBL" id="CDK30396.1"/>
    </source>
</evidence>
<sequence length="495" mass="56974">MLKNDKFIFKKFIFKFFTLISIILTNLDIYSQSVKTVVTIDNIVKELDDNTSCDLTLWANKLENSCKCCLVKYAYLLDQGKTASDILSLCNTKKRCDSAVIEQLESERSLKDEKNTEDKLKKLINILYESSVIIKEVKPHDIKFDSRGFFNESSVVNFLVESYKNKKLSNPNFKESSCLIAKDILGQKGYQTTQLFLVSSTCSDRPNDYILKEIASGTAEIMGLEKSFLIKPFGTYIYPRHVSNFPSFIFPIAYISYTYNGKPHYLSLLDRSPGVILSSLAKQYKDKQISSAEVIKIYYEVGVAMSNFHREMMKYFKDKANPEILLNPTYVQGDAHQANIFYDKDTNRTIFIDNEKITWVSPADPFKDIQLFFFTTINNSMFLPPEVRSDRDFINKWLLLTAESFVNGYIDAYPSELRSKVAQELINKFKSSGDYNNYKITIDELTDSLYKRNINQSQNKPENKNILSKAVDKIEQTVKDVTKNLKNMFSKITGS</sequence>
<dbReference type="KEGG" id="dpb:BABL1_gene_661"/>
<organism evidence="2 3">
    <name type="scientific">Candidatus Babela massiliensis</name>
    <dbReference type="NCBI Taxonomy" id="673862"/>
    <lineage>
        <taxon>Bacteria</taxon>
        <taxon>Candidatus Babelota</taxon>
        <taxon>Candidatus Babeliae</taxon>
        <taxon>Candidatus Babeliales</taxon>
        <taxon>Candidatus Babeliaceae</taxon>
        <taxon>Candidatus Babela</taxon>
    </lineage>
</organism>
<keyword evidence="2" id="KW-0808">Transferase</keyword>
<protein>
    <submittedName>
        <fullName evidence="2">Predicted kinase</fullName>
    </submittedName>
</protein>
<dbReference type="STRING" id="673862.BABL1_gene_661"/>
<proteinExistence type="predicted"/>
<gene>
    <name evidence="2" type="ORF">BABL1_gene_661</name>
</gene>
<dbReference type="EMBL" id="HG793133">
    <property type="protein sequence ID" value="CDK30396.1"/>
    <property type="molecule type" value="Genomic_DNA"/>
</dbReference>
<dbReference type="InterPro" id="IPR011009">
    <property type="entry name" value="Kinase-like_dom_sf"/>
</dbReference>
<dbReference type="RefSeq" id="WP_023791453.1">
    <property type="nucleotide sequence ID" value="NC_023003.1"/>
</dbReference>
<accession>V6DIP4</accession>
<reference evidence="2 3" key="1">
    <citation type="journal article" date="2015" name="Biol. Direct">
        <title>Babela massiliensis, a representative of a widespread bacterial phylum with unusual adaptations to parasitism in amoebae.</title>
        <authorList>
            <person name="Pagnier I."/>
            <person name="Yutin N."/>
            <person name="Croce O."/>
            <person name="Makarova K.S."/>
            <person name="Wolf Y.I."/>
            <person name="Benamar S."/>
            <person name="Raoult D."/>
            <person name="Koonin E.V."/>
            <person name="La Scola B."/>
        </authorList>
    </citation>
    <scope>NUCLEOTIDE SEQUENCE [LARGE SCALE GENOMIC DNA]</scope>
    <source>
        <strain evidence="3">BABL1</strain>
    </source>
</reference>
<feature type="transmembrane region" description="Helical" evidence="1">
    <location>
        <begin position="12"/>
        <end position="30"/>
    </location>
</feature>
<dbReference type="SUPFAM" id="SSF56112">
    <property type="entry name" value="Protein kinase-like (PK-like)"/>
    <property type="match status" value="1"/>
</dbReference>
<dbReference type="AlphaFoldDB" id="V6DIP4"/>
<dbReference type="HOGENOM" id="CLU_550616_0_0_7"/>
<name>V6DIP4_9BACT</name>